<dbReference type="Proteomes" id="UP000179807">
    <property type="component" value="Unassembled WGS sequence"/>
</dbReference>
<keyword evidence="8" id="KW-1185">Reference proteome</keyword>
<dbReference type="SUPFAM" id="SSF46785">
    <property type="entry name" value="Winged helix' DNA-binding domain"/>
    <property type="match status" value="1"/>
</dbReference>
<dbReference type="SMART" id="SM01372">
    <property type="entry name" value="E2F_TDP"/>
    <property type="match status" value="1"/>
</dbReference>
<dbReference type="VEuPathDB" id="TrichDB:TRFO_23212"/>
<protein>
    <recommendedName>
        <fullName evidence="6">E2F/DP family winged-helix DNA-binding domain-containing protein</fullName>
    </recommendedName>
</protein>
<dbReference type="RefSeq" id="XP_068361505.1">
    <property type="nucleotide sequence ID" value="XM_068503023.1"/>
</dbReference>
<keyword evidence="5" id="KW-0539">Nucleus</keyword>
<dbReference type="EMBL" id="MLAK01000670">
    <property type="protein sequence ID" value="OHT08369.1"/>
    <property type="molecule type" value="Genomic_DNA"/>
</dbReference>
<dbReference type="GeneID" id="94837727"/>
<evidence type="ECO:0000256" key="4">
    <source>
        <dbReference type="ARBA" id="ARBA00023163"/>
    </source>
</evidence>
<proteinExistence type="inferred from homology"/>
<keyword evidence="3 5" id="KW-0238">DNA-binding</keyword>
<evidence type="ECO:0000256" key="2">
    <source>
        <dbReference type="ARBA" id="ARBA00023015"/>
    </source>
</evidence>
<name>A0A1J4KAA6_9EUKA</name>
<dbReference type="OrthoDB" id="5318at2759"/>
<dbReference type="AlphaFoldDB" id="A0A1J4KAA6"/>
<feature type="domain" description="E2F/DP family winged-helix DNA-binding" evidence="6">
    <location>
        <begin position="45"/>
        <end position="110"/>
    </location>
</feature>
<gene>
    <name evidence="7" type="ORF">TRFO_23212</name>
</gene>
<reference evidence="7" key="1">
    <citation type="submission" date="2016-10" db="EMBL/GenBank/DDBJ databases">
        <authorList>
            <person name="Benchimol M."/>
            <person name="Almeida L.G."/>
            <person name="Vasconcelos A.T."/>
            <person name="Perreira-Neves A."/>
            <person name="Rosa I.A."/>
            <person name="Tasca T."/>
            <person name="Bogo M.R."/>
            <person name="de Souza W."/>
        </authorList>
    </citation>
    <scope>NUCLEOTIDE SEQUENCE [LARGE SCALE GENOMIC DNA]</scope>
    <source>
        <strain evidence="7">K</strain>
    </source>
</reference>
<dbReference type="Gene3D" id="1.10.10.10">
    <property type="entry name" value="Winged helix-like DNA-binding domain superfamily/Winged helix DNA-binding domain"/>
    <property type="match status" value="1"/>
</dbReference>
<evidence type="ECO:0000256" key="5">
    <source>
        <dbReference type="RuleBase" id="RU003796"/>
    </source>
</evidence>
<comment type="subcellular location">
    <subcellularLocation>
        <location evidence="5">Nucleus</location>
    </subcellularLocation>
</comment>
<evidence type="ECO:0000313" key="8">
    <source>
        <dbReference type="Proteomes" id="UP000179807"/>
    </source>
</evidence>
<keyword evidence="4 5" id="KW-0804">Transcription</keyword>
<dbReference type="Pfam" id="PF02319">
    <property type="entry name" value="WHD_E2F_TDP"/>
    <property type="match status" value="1"/>
</dbReference>
<dbReference type="FunFam" id="1.10.10.10:FF:000517">
    <property type="entry name" value="Uncharacterized protein"/>
    <property type="match status" value="1"/>
</dbReference>
<keyword evidence="2 5" id="KW-0805">Transcription regulation</keyword>
<dbReference type="InterPro" id="IPR036388">
    <property type="entry name" value="WH-like_DNA-bd_sf"/>
</dbReference>
<dbReference type="PANTHER" id="PTHR12081:SF18">
    <property type="entry name" value="TRANSCRIPTION FACTOR E2F2-RELATED"/>
    <property type="match status" value="1"/>
</dbReference>
<evidence type="ECO:0000259" key="6">
    <source>
        <dbReference type="SMART" id="SM01372"/>
    </source>
</evidence>
<evidence type="ECO:0000256" key="1">
    <source>
        <dbReference type="ARBA" id="ARBA00010940"/>
    </source>
</evidence>
<dbReference type="InterPro" id="IPR015633">
    <property type="entry name" value="E2F"/>
</dbReference>
<dbReference type="PANTHER" id="PTHR12081">
    <property type="entry name" value="TRANSCRIPTION FACTOR E2F"/>
    <property type="match status" value="1"/>
</dbReference>
<organism evidence="7 8">
    <name type="scientific">Tritrichomonas foetus</name>
    <dbReference type="NCBI Taxonomy" id="1144522"/>
    <lineage>
        <taxon>Eukaryota</taxon>
        <taxon>Metamonada</taxon>
        <taxon>Parabasalia</taxon>
        <taxon>Tritrichomonadida</taxon>
        <taxon>Tritrichomonadidae</taxon>
        <taxon>Tritrichomonas</taxon>
    </lineage>
</organism>
<comment type="similarity">
    <text evidence="1 5">Belongs to the E2F/DP family.</text>
</comment>
<comment type="caution">
    <text evidence="7">The sequence shown here is derived from an EMBL/GenBank/DDBJ whole genome shotgun (WGS) entry which is preliminary data.</text>
</comment>
<dbReference type="InterPro" id="IPR003316">
    <property type="entry name" value="E2F_WHTH_DNA-bd_dom"/>
</dbReference>
<evidence type="ECO:0000256" key="3">
    <source>
        <dbReference type="ARBA" id="ARBA00023125"/>
    </source>
</evidence>
<dbReference type="InterPro" id="IPR036390">
    <property type="entry name" value="WH_DNA-bd_sf"/>
</dbReference>
<dbReference type="GO" id="GO:0090575">
    <property type="term" value="C:RNA polymerase II transcription regulator complex"/>
    <property type="evidence" value="ECO:0007669"/>
    <property type="project" value="TreeGrafter"/>
</dbReference>
<dbReference type="GO" id="GO:0000981">
    <property type="term" value="F:DNA-binding transcription factor activity, RNA polymerase II-specific"/>
    <property type="evidence" value="ECO:0007669"/>
    <property type="project" value="TreeGrafter"/>
</dbReference>
<evidence type="ECO:0000313" key="7">
    <source>
        <dbReference type="EMBL" id="OHT08369.1"/>
    </source>
</evidence>
<sequence>MQVSSPSSSEVSSPCEPFVIQLPNTSRSYHQYHEEKESNEKESRKYTDQFKTSIQSFIHNVEESGSKIVSVNKSCSKFGFQRRRFYDVLNVLEAIGVCNKLNAESVQWLGLSNIPSTLLMIQKTWRVDNTKSTLEDIFQTEQSIVISHLTRSFLMCYLVMQCQALDIKQVATFLSRSNQRYKTTLCKLYQIAHILEASGILHRTMVPCVMMLEQQYFAVLECRSNYEYDSNPLALTNLLNDHKSREFKEAVERRRVEFFVCYKRIETRPYHFRSRVPTAVLA</sequence>
<accession>A0A1J4KAA6</accession>
<dbReference type="GO" id="GO:0000978">
    <property type="term" value="F:RNA polymerase II cis-regulatory region sequence-specific DNA binding"/>
    <property type="evidence" value="ECO:0007669"/>
    <property type="project" value="InterPro"/>
</dbReference>